<protein>
    <submittedName>
        <fullName evidence="2">PTS sugar transporter subunit IIA</fullName>
    </submittedName>
</protein>
<organism evidence="2 3">
    <name type="scientific">Enterococcus casseliflavus</name>
    <name type="common">Enterococcus flavescens</name>
    <dbReference type="NCBI Taxonomy" id="37734"/>
    <lineage>
        <taxon>Bacteria</taxon>
        <taxon>Bacillati</taxon>
        <taxon>Bacillota</taxon>
        <taxon>Bacilli</taxon>
        <taxon>Lactobacillales</taxon>
        <taxon>Enterococcaceae</taxon>
        <taxon>Enterococcus</taxon>
    </lineage>
</organism>
<dbReference type="PROSITE" id="PS51094">
    <property type="entry name" value="PTS_EIIA_TYPE_2"/>
    <property type="match status" value="1"/>
</dbReference>
<accession>A0AAW8UMV4</accession>
<evidence type="ECO:0000313" key="3">
    <source>
        <dbReference type="Proteomes" id="UP001268896"/>
    </source>
</evidence>
<dbReference type="AlphaFoldDB" id="A0AAW8UMV4"/>
<sequence>MFFDHQIVLLEKDSKTKEEAFRLLADELIKTHCVNDQFYQNIVQREETFPTGLKINGIGVAIPHTDSKFVLRSQVAFMSLASPLSFIEMGSQEKKIDVSLLFMLALKEPHEQLGMLQNLISMFQTPGVLEALSSVTTKEAYLSIIEKNGLQ</sequence>
<dbReference type="EMBL" id="JARQDV010000002">
    <property type="protein sequence ID" value="MDT2963750.1"/>
    <property type="molecule type" value="Genomic_DNA"/>
</dbReference>
<name>A0AAW8UMV4_ENTCA</name>
<dbReference type="PANTHER" id="PTHR47738:SF3">
    <property type="entry name" value="PHOSPHOTRANSFERASE SYSTEM MANNITOL_FRUCTOSE-SPECIFIC IIA DOMAIN CONTAINING PROTEIN"/>
    <property type="match status" value="1"/>
</dbReference>
<reference evidence="2" key="1">
    <citation type="submission" date="2023-03" db="EMBL/GenBank/DDBJ databases">
        <authorList>
            <person name="Shen W."/>
            <person name="Cai J."/>
        </authorList>
    </citation>
    <scope>NUCLEOTIDE SEQUENCE</scope>
    <source>
        <strain evidence="2">K72-2</strain>
    </source>
</reference>
<dbReference type="Proteomes" id="UP001268896">
    <property type="component" value="Unassembled WGS sequence"/>
</dbReference>
<dbReference type="Gene3D" id="3.40.930.10">
    <property type="entry name" value="Mannitol-specific EII, Chain A"/>
    <property type="match status" value="1"/>
</dbReference>
<feature type="domain" description="PTS EIIA type-2" evidence="1">
    <location>
        <begin position="1"/>
        <end position="148"/>
    </location>
</feature>
<dbReference type="RefSeq" id="WP_005233600.1">
    <property type="nucleotide sequence ID" value="NZ_CABGJK010000002.1"/>
</dbReference>
<evidence type="ECO:0000313" key="2">
    <source>
        <dbReference type="EMBL" id="MDT2963750.1"/>
    </source>
</evidence>
<dbReference type="InterPro" id="IPR002178">
    <property type="entry name" value="PTS_EIIA_type-2_dom"/>
</dbReference>
<proteinExistence type="predicted"/>
<dbReference type="SUPFAM" id="SSF55804">
    <property type="entry name" value="Phoshotransferase/anion transport protein"/>
    <property type="match status" value="1"/>
</dbReference>
<comment type="caution">
    <text evidence="2">The sequence shown here is derived from an EMBL/GenBank/DDBJ whole genome shotgun (WGS) entry which is preliminary data.</text>
</comment>
<dbReference type="PANTHER" id="PTHR47738">
    <property type="entry name" value="PTS SYSTEM FRUCTOSE-LIKE EIIA COMPONENT-RELATED"/>
    <property type="match status" value="1"/>
</dbReference>
<dbReference type="Pfam" id="PF00359">
    <property type="entry name" value="PTS_EIIA_2"/>
    <property type="match status" value="1"/>
</dbReference>
<keyword evidence="2" id="KW-0813">Transport</keyword>
<dbReference type="InterPro" id="IPR016152">
    <property type="entry name" value="PTrfase/Anion_transptr"/>
</dbReference>
<dbReference type="CDD" id="cd00211">
    <property type="entry name" value="PTS_IIA_fru"/>
    <property type="match status" value="1"/>
</dbReference>
<gene>
    <name evidence="2" type="ORF">P7I32_03965</name>
</gene>
<dbReference type="InterPro" id="IPR051541">
    <property type="entry name" value="PTS_SugarTrans_NitroReg"/>
</dbReference>
<evidence type="ECO:0000259" key="1">
    <source>
        <dbReference type="PROSITE" id="PS51094"/>
    </source>
</evidence>
<dbReference type="GeneID" id="83457309"/>
<keyword evidence="2" id="KW-0762">Sugar transport</keyword>